<evidence type="ECO:0000256" key="4">
    <source>
        <dbReference type="ARBA" id="ARBA00022679"/>
    </source>
</evidence>
<comment type="catalytic activity">
    <reaction evidence="7">
        <text>Preferential cleavage: (Ac)2-L-Lys-D-Ala-|-D-Ala. Also transpeptidation of peptidyl-alanyl moieties that are N-acyl substituents of D-alanine.</text>
        <dbReference type="EC" id="3.4.16.4"/>
    </reaction>
</comment>
<name>A0A1H4PRF6_9PSEU</name>
<keyword evidence="10" id="KW-0812">Transmembrane</keyword>
<evidence type="ECO:0000256" key="10">
    <source>
        <dbReference type="SAM" id="Phobius"/>
    </source>
</evidence>
<dbReference type="Gene3D" id="3.40.50.720">
    <property type="entry name" value="NAD(P)-binding Rossmann-like Domain"/>
    <property type="match status" value="1"/>
</dbReference>
<proteinExistence type="predicted"/>
<evidence type="ECO:0000256" key="8">
    <source>
        <dbReference type="ARBA" id="ARBA00049902"/>
    </source>
</evidence>
<dbReference type="Pfam" id="PF00912">
    <property type="entry name" value="Transgly"/>
    <property type="match status" value="1"/>
</dbReference>
<evidence type="ECO:0000256" key="3">
    <source>
        <dbReference type="ARBA" id="ARBA00022676"/>
    </source>
</evidence>
<dbReference type="Gene3D" id="3.40.710.10">
    <property type="entry name" value="DD-peptidase/beta-lactamase superfamily"/>
    <property type="match status" value="1"/>
</dbReference>
<dbReference type="GO" id="GO:0006508">
    <property type="term" value="P:proteolysis"/>
    <property type="evidence" value="ECO:0007669"/>
    <property type="project" value="UniProtKB-KW"/>
</dbReference>
<evidence type="ECO:0000256" key="9">
    <source>
        <dbReference type="SAM" id="MobiDB-lite"/>
    </source>
</evidence>
<dbReference type="Gene3D" id="1.10.3810.10">
    <property type="entry name" value="Biosynthetic peptidoglycan transglycosylase-like"/>
    <property type="match status" value="1"/>
</dbReference>
<comment type="catalytic activity">
    <reaction evidence="8">
        <text>[GlcNAc-(1-&gt;4)-Mur2Ac(oyl-L-Ala-gamma-D-Glu-L-Lys-D-Ala-D-Ala)](n)-di-trans,octa-cis-undecaprenyl diphosphate + beta-D-GlcNAc-(1-&gt;4)-Mur2Ac(oyl-L-Ala-gamma-D-Glu-L-Lys-D-Ala-D-Ala)-di-trans,octa-cis-undecaprenyl diphosphate = [GlcNAc-(1-&gt;4)-Mur2Ac(oyl-L-Ala-gamma-D-Glu-L-Lys-D-Ala-D-Ala)](n+1)-di-trans,octa-cis-undecaprenyl diphosphate + di-trans,octa-cis-undecaprenyl diphosphate + H(+)</text>
        <dbReference type="Rhea" id="RHEA:23708"/>
        <dbReference type="Rhea" id="RHEA-COMP:9602"/>
        <dbReference type="Rhea" id="RHEA-COMP:9603"/>
        <dbReference type="ChEBI" id="CHEBI:15378"/>
        <dbReference type="ChEBI" id="CHEBI:58405"/>
        <dbReference type="ChEBI" id="CHEBI:60033"/>
        <dbReference type="ChEBI" id="CHEBI:78435"/>
        <dbReference type="EC" id="2.4.99.28"/>
    </reaction>
</comment>
<evidence type="ECO:0000313" key="13">
    <source>
        <dbReference type="EMBL" id="SEC09976.1"/>
    </source>
</evidence>
<keyword evidence="10" id="KW-0472">Membrane</keyword>
<evidence type="ECO:0000259" key="12">
    <source>
        <dbReference type="Pfam" id="PF00912"/>
    </source>
</evidence>
<dbReference type="PANTHER" id="PTHR32282">
    <property type="entry name" value="BINDING PROTEIN TRANSPEPTIDASE, PUTATIVE-RELATED"/>
    <property type="match status" value="1"/>
</dbReference>
<sequence>MSKTLVVVGAGPGLGMGVARAFGRRGFRVGLVARTPDRLAALVADLAGLGVEAAAFPADIRDRAALATALAAAKDALGPIDVLEYSPSPSGPITTAVRTTAESVTAQLDLHLLGAVTAVGQVLPDMRARGAGTLLLTTGVSSTIPAPFLANVGAAMAGLRNWAHTLHAELKPEGIHAATVTIASGVVPGGGEADPDAIGERYHRLYQQADRVEEVIGDLDAFRALVTRGALRSAIFIGFEQFDAEPFPPSGRHPFVTLSTDDPDEPAAKPDIRGWRRVRRIAGRTAGVLVGGPLIAFWVAYLVLDVRSPQEVLAGLEKTVVLRYADGSELLKVVPDDGDRMFVPYGQVPAKLRDAIIATEDPTFWDNQGFDPTGIGRAFLTGVGGGSGITQQYIKKSTGDEEATLGRKFAELVLATKITQEQSKEEIFESYVNIISFGRGTFGPAAAMNAYFGKKLDDSITWSEAAFLAGMIQSPSVHDPAASGDAHAARRWQYVRDKLVGRGYVGNDEPMAYPGGEIQPPSETRAGRVTYDEFHIKQQVLAELEQDGFPLSRLQQANLTVETTLDRGRQDAAKKALRDRLDGEPAVFRGAVVAIDPSTGAVRAYNGGDQGVRDYAGTPHALGTAFHPFTFTAALLHGFGPDQPIPAFSKVEFLGEDFQYPEACGKKCTPRRALETHAAGTLVALAKKLGPEAVSEAARQAGIPDAVDGVPTLREKDGFLIGPGIAIGRYPLRPLDVAGAYGTFAAEGRRATPHLVAKVRDESGSVVWEHQDTAAPAFGDEAASRRVATAVTDALGTTLPDGRPAALRTGEAEHGNSPDNQDAWAVGYTPQLVTAVWIGSDDERRLKDAAGRKLTGDAAAADVWRTFMTAARP</sequence>
<feature type="domain" description="Glycosyl transferase family 51" evidence="12">
    <location>
        <begin position="335"/>
        <end position="499"/>
    </location>
</feature>
<dbReference type="InterPro" id="IPR012338">
    <property type="entry name" value="Beta-lactam/transpept-like"/>
</dbReference>
<dbReference type="InterPro" id="IPR036291">
    <property type="entry name" value="NAD(P)-bd_dom_sf"/>
</dbReference>
<dbReference type="RefSeq" id="WP_425266004.1">
    <property type="nucleotide sequence ID" value="NZ_FNSO01000004.1"/>
</dbReference>
<dbReference type="InterPro" id="IPR001460">
    <property type="entry name" value="PCN-bd_Tpept"/>
</dbReference>
<evidence type="ECO:0000313" key="14">
    <source>
        <dbReference type="Proteomes" id="UP000199622"/>
    </source>
</evidence>
<dbReference type="SUPFAM" id="SSF53955">
    <property type="entry name" value="Lysozyme-like"/>
    <property type="match status" value="1"/>
</dbReference>
<keyword evidence="2" id="KW-0645">Protease</keyword>
<feature type="domain" description="Penicillin-binding protein transpeptidase" evidence="11">
    <location>
        <begin position="590"/>
        <end position="837"/>
    </location>
</feature>
<accession>A0A1H4PRF6</accession>
<dbReference type="SUPFAM" id="SSF56601">
    <property type="entry name" value="beta-lactamase/transpeptidase-like"/>
    <property type="match status" value="1"/>
</dbReference>
<dbReference type="Pfam" id="PF00106">
    <property type="entry name" value="adh_short"/>
    <property type="match status" value="1"/>
</dbReference>
<evidence type="ECO:0000256" key="1">
    <source>
        <dbReference type="ARBA" id="ARBA00022645"/>
    </source>
</evidence>
<keyword evidence="6" id="KW-0511">Multifunctional enzyme</keyword>
<keyword evidence="10" id="KW-1133">Transmembrane helix</keyword>
<dbReference type="STRING" id="208445.SAMN04489727_2556"/>
<keyword evidence="4" id="KW-0808">Transferase</keyword>
<evidence type="ECO:0000259" key="11">
    <source>
        <dbReference type="Pfam" id="PF00905"/>
    </source>
</evidence>
<protein>
    <submittedName>
        <fullName evidence="13">Membrane carboxypeptidase (Penicillin-binding protein)</fullName>
    </submittedName>
</protein>
<keyword evidence="1 13" id="KW-0121">Carboxypeptidase</keyword>
<dbReference type="InterPro" id="IPR036950">
    <property type="entry name" value="PBP_transglycosylase"/>
</dbReference>
<dbReference type="GO" id="GO:0009002">
    <property type="term" value="F:serine-type D-Ala-D-Ala carboxypeptidase activity"/>
    <property type="evidence" value="ECO:0007669"/>
    <property type="project" value="UniProtKB-EC"/>
</dbReference>
<evidence type="ECO:0000256" key="7">
    <source>
        <dbReference type="ARBA" id="ARBA00034000"/>
    </source>
</evidence>
<keyword evidence="14" id="KW-1185">Reference proteome</keyword>
<feature type="transmembrane region" description="Helical" evidence="10">
    <location>
        <begin position="281"/>
        <end position="304"/>
    </location>
</feature>
<keyword evidence="5" id="KW-0378">Hydrolase</keyword>
<dbReference type="Pfam" id="PF00905">
    <property type="entry name" value="Transpeptidase"/>
    <property type="match status" value="1"/>
</dbReference>
<dbReference type="AlphaFoldDB" id="A0A1H4PRF6"/>
<dbReference type="InterPro" id="IPR023346">
    <property type="entry name" value="Lysozyme-like_dom_sf"/>
</dbReference>
<organism evidence="13 14">
    <name type="scientific">Amycolatopsis tolypomycina</name>
    <dbReference type="NCBI Taxonomy" id="208445"/>
    <lineage>
        <taxon>Bacteria</taxon>
        <taxon>Bacillati</taxon>
        <taxon>Actinomycetota</taxon>
        <taxon>Actinomycetes</taxon>
        <taxon>Pseudonocardiales</taxon>
        <taxon>Pseudonocardiaceae</taxon>
        <taxon>Amycolatopsis</taxon>
    </lineage>
</organism>
<dbReference type="InterPro" id="IPR001264">
    <property type="entry name" value="Glyco_trans_51"/>
</dbReference>
<dbReference type="GO" id="GO:0009252">
    <property type="term" value="P:peptidoglycan biosynthetic process"/>
    <property type="evidence" value="ECO:0007669"/>
    <property type="project" value="TreeGrafter"/>
</dbReference>
<gene>
    <name evidence="13" type="ORF">SAMN04489727_2556</name>
</gene>
<dbReference type="PANTHER" id="PTHR32282:SF34">
    <property type="entry name" value="PENICILLIN-BINDING PROTEIN 1A"/>
    <property type="match status" value="1"/>
</dbReference>
<dbReference type="InterPro" id="IPR050396">
    <property type="entry name" value="Glycosyltr_51/Transpeptidase"/>
</dbReference>
<evidence type="ECO:0000256" key="6">
    <source>
        <dbReference type="ARBA" id="ARBA00023268"/>
    </source>
</evidence>
<dbReference type="GO" id="GO:0030288">
    <property type="term" value="C:outer membrane-bounded periplasmic space"/>
    <property type="evidence" value="ECO:0007669"/>
    <property type="project" value="TreeGrafter"/>
</dbReference>
<dbReference type="EMBL" id="FNSO01000004">
    <property type="protein sequence ID" value="SEC09976.1"/>
    <property type="molecule type" value="Genomic_DNA"/>
</dbReference>
<dbReference type="GO" id="GO:0008955">
    <property type="term" value="F:peptidoglycan glycosyltransferase activity"/>
    <property type="evidence" value="ECO:0007669"/>
    <property type="project" value="UniProtKB-EC"/>
</dbReference>
<feature type="region of interest" description="Disordered" evidence="9">
    <location>
        <begin position="799"/>
        <end position="822"/>
    </location>
</feature>
<evidence type="ECO:0000256" key="2">
    <source>
        <dbReference type="ARBA" id="ARBA00022670"/>
    </source>
</evidence>
<keyword evidence="3" id="KW-0328">Glycosyltransferase</keyword>
<dbReference type="GO" id="GO:0008658">
    <property type="term" value="F:penicillin binding"/>
    <property type="evidence" value="ECO:0007669"/>
    <property type="project" value="InterPro"/>
</dbReference>
<dbReference type="SUPFAM" id="SSF51735">
    <property type="entry name" value="NAD(P)-binding Rossmann-fold domains"/>
    <property type="match status" value="1"/>
</dbReference>
<dbReference type="Proteomes" id="UP000199622">
    <property type="component" value="Unassembled WGS sequence"/>
</dbReference>
<evidence type="ECO:0000256" key="5">
    <source>
        <dbReference type="ARBA" id="ARBA00022801"/>
    </source>
</evidence>
<reference evidence="14" key="1">
    <citation type="submission" date="2016-10" db="EMBL/GenBank/DDBJ databases">
        <authorList>
            <person name="Varghese N."/>
            <person name="Submissions S."/>
        </authorList>
    </citation>
    <scope>NUCLEOTIDE SEQUENCE [LARGE SCALE GENOMIC DNA]</scope>
    <source>
        <strain evidence="14">DSM 44544</strain>
    </source>
</reference>
<dbReference type="InterPro" id="IPR002347">
    <property type="entry name" value="SDR_fam"/>
</dbReference>